<proteinExistence type="predicted"/>
<evidence type="ECO:0000256" key="1">
    <source>
        <dbReference type="ARBA" id="ARBA00022723"/>
    </source>
</evidence>
<organism evidence="4 5">
    <name type="scientific">Ancylomarina subtilis</name>
    <dbReference type="NCBI Taxonomy" id="1639035"/>
    <lineage>
        <taxon>Bacteria</taxon>
        <taxon>Pseudomonadati</taxon>
        <taxon>Bacteroidota</taxon>
        <taxon>Bacteroidia</taxon>
        <taxon>Marinilabiliales</taxon>
        <taxon>Marinifilaceae</taxon>
        <taxon>Ancylomarina</taxon>
    </lineage>
</organism>
<gene>
    <name evidence="4" type="ORF">EV201_2165</name>
</gene>
<dbReference type="Gene3D" id="3.20.20.370">
    <property type="entry name" value="Glycoside hydrolase/deacetylase"/>
    <property type="match status" value="1"/>
</dbReference>
<comment type="caution">
    <text evidence="4">The sequence shown here is derived from an EMBL/GenBank/DDBJ whole genome shotgun (WGS) entry which is preliminary data.</text>
</comment>
<dbReference type="InterPro" id="IPR002509">
    <property type="entry name" value="NODB_dom"/>
</dbReference>
<keyword evidence="5" id="KW-1185">Reference proteome</keyword>
<keyword evidence="2" id="KW-0378">Hydrolase</keyword>
<evidence type="ECO:0000259" key="3">
    <source>
        <dbReference type="PROSITE" id="PS51677"/>
    </source>
</evidence>
<feature type="domain" description="NodB homology" evidence="3">
    <location>
        <begin position="55"/>
        <end position="229"/>
    </location>
</feature>
<dbReference type="AlphaFoldDB" id="A0A4V2FTB4"/>
<dbReference type="Pfam" id="PF01522">
    <property type="entry name" value="Polysacc_deac_1"/>
    <property type="match status" value="1"/>
</dbReference>
<dbReference type="CDD" id="cd10917">
    <property type="entry name" value="CE4_NodB_like_6s_7s"/>
    <property type="match status" value="1"/>
</dbReference>
<keyword evidence="1" id="KW-0479">Metal-binding</keyword>
<dbReference type="RefSeq" id="WP_207224434.1">
    <property type="nucleotide sequence ID" value="NZ_SHKN01000001.1"/>
</dbReference>
<dbReference type="PANTHER" id="PTHR10587:SF133">
    <property type="entry name" value="CHITIN DEACETYLASE 1-RELATED"/>
    <property type="match status" value="1"/>
</dbReference>
<dbReference type="GO" id="GO:0046872">
    <property type="term" value="F:metal ion binding"/>
    <property type="evidence" value="ECO:0007669"/>
    <property type="project" value="UniProtKB-KW"/>
</dbReference>
<dbReference type="SUPFAM" id="SSF88713">
    <property type="entry name" value="Glycoside hydrolase/deacetylase"/>
    <property type="match status" value="1"/>
</dbReference>
<dbReference type="InterPro" id="IPR011330">
    <property type="entry name" value="Glyco_hydro/deAcase_b/a-brl"/>
</dbReference>
<reference evidence="4 5" key="1">
    <citation type="submission" date="2019-02" db="EMBL/GenBank/DDBJ databases">
        <title>Genomic Encyclopedia of Type Strains, Phase IV (KMG-IV): sequencing the most valuable type-strain genomes for metagenomic binning, comparative biology and taxonomic classification.</title>
        <authorList>
            <person name="Goeker M."/>
        </authorList>
    </citation>
    <scope>NUCLEOTIDE SEQUENCE [LARGE SCALE GENOMIC DNA]</scope>
    <source>
        <strain evidence="4 5">DSM 28825</strain>
    </source>
</reference>
<evidence type="ECO:0000256" key="2">
    <source>
        <dbReference type="ARBA" id="ARBA00022801"/>
    </source>
</evidence>
<protein>
    <submittedName>
        <fullName evidence="4">Peptidoglycan/xylan/chitin deacetylase (PgdA/CDA1 family)</fullName>
    </submittedName>
</protein>
<evidence type="ECO:0000313" key="4">
    <source>
        <dbReference type="EMBL" id="RZT97495.1"/>
    </source>
</evidence>
<dbReference type="InterPro" id="IPR050248">
    <property type="entry name" value="Polysacc_deacetylase_ArnD"/>
</dbReference>
<accession>A0A4V2FTB4</accession>
<dbReference type="GO" id="GO:0005975">
    <property type="term" value="P:carbohydrate metabolic process"/>
    <property type="evidence" value="ECO:0007669"/>
    <property type="project" value="InterPro"/>
</dbReference>
<sequence length="232" mass="27237">MVNSQFQNRSQFGITSKSITFEGFKQLYFMRFVGVPQFLKRLFSRLIWDYNTGEKIVYITFDDGPIPESTPWTLKLLSDKNVKATFFCVGDNVRKYPEIYQQILKEGHAVGNHTHNHLRGFTNQTQSYVNNVRLASQYINSELFRPPYGMIKRSQAKQLLKNYKIVMWDVLSQDYRQDISPESCYKAVLKNIKPGSIILFHNHVKSEKNMRYALPRLIDELRNRGFEFGVCK</sequence>
<dbReference type="EMBL" id="SHKN01000001">
    <property type="protein sequence ID" value="RZT97495.1"/>
    <property type="molecule type" value="Genomic_DNA"/>
</dbReference>
<dbReference type="GO" id="GO:0016020">
    <property type="term" value="C:membrane"/>
    <property type="evidence" value="ECO:0007669"/>
    <property type="project" value="TreeGrafter"/>
</dbReference>
<name>A0A4V2FTB4_9BACT</name>
<dbReference type="Proteomes" id="UP000293562">
    <property type="component" value="Unassembled WGS sequence"/>
</dbReference>
<evidence type="ECO:0000313" key="5">
    <source>
        <dbReference type="Proteomes" id="UP000293562"/>
    </source>
</evidence>
<dbReference type="PANTHER" id="PTHR10587">
    <property type="entry name" value="GLYCOSYL TRANSFERASE-RELATED"/>
    <property type="match status" value="1"/>
</dbReference>
<dbReference type="GO" id="GO:0016810">
    <property type="term" value="F:hydrolase activity, acting on carbon-nitrogen (but not peptide) bonds"/>
    <property type="evidence" value="ECO:0007669"/>
    <property type="project" value="InterPro"/>
</dbReference>
<dbReference type="PROSITE" id="PS51677">
    <property type="entry name" value="NODB"/>
    <property type="match status" value="1"/>
</dbReference>